<dbReference type="PANTHER" id="PTHR33217:SF9">
    <property type="entry name" value="MUTATOR FAMILY TRANSPOSASE"/>
    <property type="match status" value="1"/>
</dbReference>
<evidence type="ECO:0000313" key="8">
    <source>
        <dbReference type="EMBL" id="BBX97299.1"/>
    </source>
</evidence>
<comment type="similarity">
    <text evidence="2 6">Belongs to the transposase mutator family.</text>
</comment>
<evidence type="ECO:0000256" key="4">
    <source>
        <dbReference type="ARBA" id="ARBA00023125"/>
    </source>
</evidence>
<keyword evidence="5 6" id="KW-0233">DNA recombination</keyword>
<keyword evidence="9" id="KW-1185">Reference proteome</keyword>
<dbReference type="GO" id="GO:0004803">
    <property type="term" value="F:transposase activity"/>
    <property type="evidence" value="ECO:0007669"/>
    <property type="project" value="UniProtKB-UniRule"/>
</dbReference>
<evidence type="ECO:0000256" key="2">
    <source>
        <dbReference type="ARBA" id="ARBA00010961"/>
    </source>
</evidence>
<keyword evidence="4 6" id="KW-0238">DNA-binding</keyword>
<dbReference type="GO" id="GO:0003677">
    <property type="term" value="F:DNA binding"/>
    <property type="evidence" value="ECO:0007669"/>
    <property type="project" value="UniProtKB-UniRule"/>
</dbReference>
<dbReference type="NCBIfam" id="NF033543">
    <property type="entry name" value="transpos_IS256"/>
    <property type="match status" value="1"/>
</dbReference>
<accession>A0A7I7NLX4</accession>
<reference evidence="8 9" key="1">
    <citation type="journal article" date="2019" name="Emerg. Microbes Infect.">
        <title>Comprehensive subspecies identification of 175 nontuberculous mycobacteria species based on 7547 genomic profiles.</title>
        <authorList>
            <person name="Matsumoto Y."/>
            <person name="Kinjo T."/>
            <person name="Motooka D."/>
            <person name="Nabeya D."/>
            <person name="Jung N."/>
            <person name="Uechi K."/>
            <person name="Horii T."/>
            <person name="Iida T."/>
            <person name="Fujita J."/>
            <person name="Nakamura S."/>
        </authorList>
    </citation>
    <scope>NUCLEOTIDE SEQUENCE [LARGE SCALE GENOMIC DNA]</scope>
    <source>
        <strain evidence="8 9">JCM 15657</strain>
    </source>
</reference>
<proteinExistence type="inferred from homology"/>
<evidence type="ECO:0000256" key="7">
    <source>
        <dbReference type="SAM" id="MobiDB-lite"/>
    </source>
</evidence>
<dbReference type="AlphaFoldDB" id="A0A7I7NLX4"/>
<keyword evidence="3 6" id="KW-0815">Transposition</keyword>
<comment type="function">
    <text evidence="1 6">Required for the transposition of the insertion element.</text>
</comment>
<dbReference type="InterPro" id="IPR001207">
    <property type="entry name" value="Transposase_mutator"/>
</dbReference>
<dbReference type="GO" id="GO:0006313">
    <property type="term" value="P:DNA transposition"/>
    <property type="evidence" value="ECO:0007669"/>
    <property type="project" value="UniProtKB-UniRule"/>
</dbReference>
<evidence type="ECO:0000256" key="5">
    <source>
        <dbReference type="ARBA" id="ARBA00023172"/>
    </source>
</evidence>
<organism evidence="8 9">
    <name type="scientific">Mycobacterium lacus</name>
    <dbReference type="NCBI Taxonomy" id="169765"/>
    <lineage>
        <taxon>Bacteria</taxon>
        <taxon>Bacillati</taxon>
        <taxon>Actinomycetota</taxon>
        <taxon>Actinomycetes</taxon>
        <taxon>Mycobacteriales</taxon>
        <taxon>Mycobacteriaceae</taxon>
        <taxon>Mycobacterium</taxon>
    </lineage>
</organism>
<protein>
    <recommendedName>
        <fullName evidence="6">Mutator family transposase</fullName>
    </recommendedName>
</protein>
<dbReference type="Pfam" id="PF00872">
    <property type="entry name" value="Transposase_mut"/>
    <property type="match status" value="1"/>
</dbReference>
<evidence type="ECO:0000256" key="6">
    <source>
        <dbReference type="RuleBase" id="RU365089"/>
    </source>
</evidence>
<feature type="region of interest" description="Disordered" evidence="7">
    <location>
        <begin position="216"/>
        <end position="239"/>
    </location>
</feature>
<dbReference type="EMBL" id="AP022581">
    <property type="protein sequence ID" value="BBX97299.1"/>
    <property type="molecule type" value="Genomic_DNA"/>
</dbReference>
<dbReference type="PANTHER" id="PTHR33217">
    <property type="entry name" value="TRANSPOSASE FOR INSERTION SEQUENCE ELEMENT IS1081"/>
    <property type="match status" value="1"/>
</dbReference>
<evidence type="ECO:0000256" key="3">
    <source>
        <dbReference type="ARBA" id="ARBA00022578"/>
    </source>
</evidence>
<sequence>MCVKGHDGRKELVAITDGYRESTESWADLLRDCRRRGMTAPVLAVGDGALGFWKAVREVFPATREQRYWFHKQANVLAALPKSAHPAALAAIKEIYNAEDIDEAQVAVKAFAVGYGAKYPNAVAKITDDLDTLLEFYKYPAEHWIHLRTTNPIESTFATVRLRTKVTKGPGSRAAGLAMAYKLIDAAQARWRAVNAPHLVALVRAGAVFHKGKLLERPTDITQPPPHSDANEQAGTEVA</sequence>
<keyword evidence="6" id="KW-0814">Transposable element</keyword>
<gene>
    <name evidence="8" type="ORF">MLAC_25930</name>
</gene>
<evidence type="ECO:0000256" key="1">
    <source>
        <dbReference type="ARBA" id="ARBA00002190"/>
    </source>
</evidence>
<name>A0A7I7NLX4_9MYCO</name>
<dbReference type="Proteomes" id="UP000466396">
    <property type="component" value="Chromosome"/>
</dbReference>
<dbReference type="KEGG" id="mlj:MLAC_25930"/>
<evidence type="ECO:0000313" key="9">
    <source>
        <dbReference type="Proteomes" id="UP000466396"/>
    </source>
</evidence>